<accession>A0ABD1TGZ3</accession>
<keyword evidence="3" id="KW-1185">Reference proteome</keyword>
<evidence type="ECO:0000313" key="2">
    <source>
        <dbReference type="EMBL" id="KAL2512006.1"/>
    </source>
</evidence>
<proteinExistence type="predicted"/>
<dbReference type="PANTHER" id="PTHR11895">
    <property type="entry name" value="TRANSAMIDASE"/>
    <property type="match status" value="1"/>
</dbReference>
<protein>
    <submittedName>
        <fullName evidence="2">Fatty acid amide hydrolase</fullName>
    </submittedName>
</protein>
<gene>
    <name evidence="2" type="ORF">Adt_17606</name>
</gene>
<dbReference type="Proteomes" id="UP001604336">
    <property type="component" value="Unassembled WGS sequence"/>
</dbReference>
<comment type="caution">
    <text evidence="2">The sequence shown here is derived from an EMBL/GenBank/DDBJ whole genome shotgun (WGS) entry which is preliminary data.</text>
</comment>
<dbReference type="GO" id="GO:0016787">
    <property type="term" value="F:hydrolase activity"/>
    <property type="evidence" value="ECO:0007669"/>
    <property type="project" value="UniProtKB-KW"/>
</dbReference>
<dbReference type="InterPro" id="IPR000120">
    <property type="entry name" value="Amidase"/>
</dbReference>
<reference evidence="3" key="1">
    <citation type="submission" date="2024-07" db="EMBL/GenBank/DDBJ databases">
        <title>Two chromosome-level genome assemblies of Korean endemic species Abeliophyllum distichum and Forsythia ovata (Oleaceae).</title>
        <authorList>
            <person name="Jang H."/>
        </authorList>
    </citation>
    <scope>NUCLEOTIDE SEQUENCE [LARGE SCALE GENOMIC DNA]</scope>
</reference>
<evidence type="ECO:0000313" key="3">
    <source>
        <dbReference type="Proteomes" id="UP001604336"/>
    </source>
</evidence>
<dbReference type="SUPFAM" id="SSF75304">
    <property type="entry name" value="Amidase signature (AS) enzymes"/>
    <property type="match status" value="1"/>
</dbReference>
<dbReference type="InterPro" id="IPR023631">
    <property type="entry name" value="Amidase_dom"/>
</dbReference>
<dbReference type="AlphaFoldDB" id="A0ABD1TGZ3"/>
<dbReference type="PANTHER" id="PTHR11895:SF156">
    <property type="entry name" value="FATTY ACID AMIDE HYDROLASE"/>
    <property type="match status" value="1"/>
</dbReference>
<dbReference type="Pfam" id="PF01425">
    <property type="entry name" value="Amidase"/>
    <property type="match status" value="1"/>
</dbReference>
<organism evidence="2 3">
    <name type="scientific">Abeliophyllum distichum</name>
    <dbReference type="NCBI Taxonomy" id="126358"/>
    <lineage>
        <taxon>Eukaryota</taxon>
        <taxon>Viridiplantae</taxon>
        <taxon>Streptophyta</taxon>
        <taxon>Embryophyta</taxon>
        <taxon>Tracheophyta</taxon>
        <taxon>Spermatophyta</taxon>
        <taxon>Magnoliopsida</taxon>
        <taxon>eudicotyledons</taxon>
        <taxon>Gunneridae</taxon>
        <taxon>Pentapetalae</taxon>
        <taxon>asterids</taxon>
        <taxon>lamiids</taxon>
        <taxon>Lamiales</taxon>
        <taxon>Oleaceae</taxon>
        <taxon>Forsythieae</taxon>
        <taxon>Abeliophyllum</taxon>
    </lineage>
</organism>
<dbReference type="Gene3D" id="3.90.1300.10">
    <property type="entry name" value="Amidase signature (AS) domain"/>
    <property type="match status" value="1"/>
</dbReference>
<dbReference type="InterPro" id="IPR036928">
    <property type="entry name" value="AS_sf"/>
</dbReference>
<evidence type="ECO:0000259" key="1">
    <source>
        <dbReference type="Pfam" id="PF01425"/>
    </source>
</evidence>
<sequence length="240" mass="25948">MTPQRIEVLIPASFRYWKIRDYAYAYRSKLTTPSILPHKGKTLSILDGIFVAVKDDIDCYPHPSKGGTTFFHEIRPVEEDATSVSRLRSCGVILVGKANMHELGLGTTGNNPNYGTARNPHDPKRYTGGSLSGPAAIVSSGLFSAALGTDGNRLWRSVCDSGTVEIIGAITSTVEDAIHVYAAILGSSIADKIALKPSLPCLPNLSSHENSSALESIRLGKYTEELCASPKKKPLQHLKR</sequence>
<name>A0ABD1TGZ3_9LAMI</name>
<dbReference type="EMBL" id="JBFOLK010000005">
    <property type="protein sequence ID" value="KAL2512006.1"/>
    <property type="molecule type" value="Genomic_DNA"/>
</dbReference>
<feature type="domain" description="Amidase" evidence="1">
    <location>
        <begin position="40"/>
        <end position="151"/>
    </location>
</feature>
<keyword evidence="2" id="KW-0378">Hydrolase</keyword>